<dbReference type="AlphaFoldDB" id="A0A1I8GXI8"/>
<evidence type="ECO:0000256" key="1">
    <source>
        <dbReference type="SAM" id="MobiDB-lite"/>
    </source>
</evidence>
<sequence length="316" mass="32979">SKLCLQDSATRSMIRQHQADSNMSAEADADSGLGTPTTSNSLIADSPTASPSPRSSILTGRGDDDFIDEFEMEFDEQHRRHRRILQACCGKQLPDVEEDRTQEKQPQKQPQPLQSRATRLSRPAMAAASVPMRCRHLPPSIWIEPNVPMYSPALPPLDLAGHLPKSLAAAGKSSSNCKSPTSTAAPAGSSTVLVCSAFDSEDSLRRLFDVAPVRGGGGASGGGSSTSSVAAARQLGAAFNHNDCLTAAATTAVPPPASIRRRFVCGRDPRLSDNSICGRRLPPLDLAGGGATATAGLSVANNSSAAQLLGEVASLL</sequence>
<feature type="compositionally biased region" description="Polar residues" evidence="1">
    <location>
        <begin position="7"/>
        <end position="24"/>
    </location>
</feature>
<evidence type="ECO:0000313" key="3">
    <source>
        <dbReference type="WBParaSite" id="maker-uti_cns_0003386-snap-gene-0.3-mRNA-1"/>
    </source>
</evidence>
<protein>
    <submittedName>
        <fullName evidence="3">CG10617</fullName>
    </submittedName>
</protein>
<organism evidence="2 3">
    <name type="scientific">Macrostomum lignano</name>
    <dbReference type="NCBI Taxonomy" id="282301"/>
    <lineage>
        <taxon>Eukaryota</taxon>
        <taxon>Metazoa</taxon>
        <taxon>Spiralia</taxon>
        <taxon>Lophotrochozoa</taxon>
        <taxon>Platyhelminthes</taxon>
        <taxon>Rhabditophora</taxon>
        <taxon>Macrostomorpha</taxon>
        <taxon>Macrostomida</taxon>
        <taxon>Macrostomidae</taxon>
        <taxon>Macrostomum</taxon>
    </lineage>
</organism>
<evidence type="ECO:0000313" key="2">
    <source>
        <dbReference type="Proteomes" id="UP000095280"/>
    </source>
</evidence>
<reference evidence="3" key="1">
    <citation type="submission" date="2016-11" db="UniProtKB">
        <authorList>
            <consortium name="WormBaseParasite"/>
        </authorList>
    </citation>
    <scope>IDENTIFICATION</scope>
</reference>
<dbReference type="WBParaSite" id="maker-uti_cns_0003386-snap-gene-0.3-mRNA-1">
    <property type="protein sequence ID" value="maker-uti_cns_0003386-snap-gene-0.3-mRNA-1"/>
    <property type="gene ID" value="maker-uti_cns_0003386-snap-gene-0.3"/>
</dbReference>
<dbReference type="Proteomes" id="UP000095280">
    <property type="component" value="Unplaced"/>
</dbReference>
<name>A0A1I8GXI8_9PLAT</name>
<accession>A0A1I8GXI8</accession>
<feature type="region of interest" description="Disordered" evidence="1">
    <location>
        <begin position="1"/>
        <end position="63"/>
    </location>
</feature>
<feature type="compositionally biased region" description="Polar residues" evidence="1">
    <location>
        <begin position="34"/>
        <end position="58"/>
    </location>
</feature>
<feature type="region of interest" description="Disordered" evidence="1">
    <location>
        <begin position="96"/>
        <end position="119"/>
    </location>
</feature>
<proteinExistence type="predicted"/>
<keyword evidence="2" id="KW-1185">Reference proteome</keyword>